<dbReference type="PANTHER" id="PTHR43571">
    <property type="entry name" value="NADP-SPECIFIC GLUTAMATE DEHYDROGENASE 1-RELATED"/>
    <property type="match status" value="1"/>
</dbReference>
<organism evidence="6 7">
    <name type="scientific">Streptococcus pseudoporcinus</name>
    <dbReference type="NCBI Taxonomy" id="361101"/>
    <lineage>
        <taxon>Bacteria</taxon>
        <taxon>Bacillati</taxon>
        <taxon>Bacillota</taxon>
        <taxon>Bacilli</taxon>
        <taxon>Lactobacillales</taxon>
        <taxon>Streptococcaceae</taxon>
        <taxon>Streptococcus</taxon>
    </lineage>
</organism>
<name>A0A4U9XMF9_9STRE</name>
<dbReference type="FunFam" id="3.40.50.10860:FF:000002">
    <property type="entry name" value="Glutamate dehydrogenase"/>
    <property type="match status" value="1"/>
</dbReference>
<evidence type="ECO:0000256" key="2">
    <source>
        <dbReference type="ARBA" id="ARBA00023002"/>
    </source>
</evidence>
<dbReference type="GO" id="GO:0004352">
    <property type="term" value="F:glutamate dehydrogenase (NAD+) activity"/>
    <property type="evidence" value="ECO:0007669"/>
    <property type="project" value="UniProtKB-EC"/>
</dbReference>
<dbReference type="PRINTS" id="PR00082">
    <property type="entry name" value="GLFDHDRGNASE"/>
</dbReference>
<dbReference type="InterPro" id="IPR006095">
    <property type="entry name" value="Glu/Leu/Phe/Val/Trp_DH"/>
</dbReference>
<dbReference type="Gene3D" id="3.40.50.720">
    <property type="entry name" value="NAD(P)-binding Rossmann-like Domain"/>
    <property type="match status" value="1"/>
</dbReference>
<dbReference type="Gene3D" id="3.40.50.10860">
    <property type="entry name" value="Leucine Dehydrogenase, chain A, domain 1"/>
    <property type="match status" value="1"/>
</dbReference>
<dbReference type="GO" id="GO:0005829">
    <property type="term" value="C:cytosol"/>
    <property type="evidence" value="ECO:0007669"/>
    <property type="project" value="TreeGrafter"/>
</dbReference>
<dbReference type="Gene3D" id="1.10.285.10">
    <property type="entry name" value="Glutamate Dehydrogenase, chain A, domain 3"/>
    <property type="match status" value="1"/>
</dbReference>
<reference evidence="6 7" key="1">
    <citation type="submission" date="2019-05" db="EMBL/GenBank/DDBJ databases">
        <authorList>
            <consortium name="Pathogen Informatics"/>
        </authorList>
    </citation>
    <scope>NUCLEOTIDE SEQUENCE [LARGE SCALE GENOMIC DNA]</scope>
    <source>
        <strain evidence="6 7">NCTC5386</strain>
    </source>
</reference>
<gene>
    <name evidence="6" type="primary">gdh</name>
    <name evidence="6" type="ORF">NCTC5386_01119</name>
</gene>
<sequence>MISGKEYVDRVFAKVKATNAHETEFLQAVEEVFDSLIPVFDKYPKYIKENLLERLVEPERIISFRVPWLDDQGDVHVNRGYRVQFSSAIGPYKGGLRFHPSVNQSIVKFLGFEQIFKNSLTGQPIGGGKGGSDFDPKGKSDMEIMRFTQSFMTELQKYIGPDLDVPAGDIGVGAREIGYLFGQYKRLNGYQNGVLTGKGLSFGGSLTRKEATGYGVVYFAQHMLASKGQDFKGKKPLFLDQVTWLSMQLKNYNNLAQELLPFQIRRAMFTMKRVLI</sequence>
<keyword evidence="2 3" id="KW-0560">Oxidoreductase</keyword>
<comment type="similarity">
    <text evidence="1 3">Belongs to the Glu/Leu/Phe/Val dehydrogenases family.</text>
</comment>
<dbReference type="InterPro" id="IPR006096">
    <property type="entry name" value="Glu/Leu/Phe/Val/Trp_DH_C"/>
</dbReference>
<feature type="domain" description="Glutamate/phenylalanine/leucine/valine/L-tryptophan dehydrogenase C-terminal" evidence="4">
    <location>
        <begin position="203"/>
        <end position="235"/>
    </location>
</feature>
<dbReference type="InterPro" id="IPR050724">
    <property type="entry name" value="Glu_Leu_Phe_Val_DH"/>
</dbReference>
<dbReference type="InterPro" id="IPR036291">
    <property type="entry name" value="NAD(P)-bd_dom_sf"/>
</dbReference>
<dbReference type="EMBL" id="CABEHT010000001">
    <property type="protein sequence ID" value="VTS13935.1"/>
    <property type="molecule type" value="Genomic_DNA"/>
</dbReference>
<dbReference type="EC" id="1.4.1.2" evidence="6"/>
<accession>A0A4U9XMF9</accession>
<dbReference type="InterPro" id="IPR046346">
    <property type="entry name" value="Aminoacid_DH-like_N_sf"/>
</dbReference>
<evidence type="ECO:0000256" key="1">
    <source>
        <dbReference type="ARBA" id="ARBA00006382"/>
    </source>
</evidence>
<dbReference type="SUPFAM" id="SSF51735">
    <property type="entry name" value="NAD(P)-binding Rossmann-fold domains"/>
    <property type="match status" value="1"/>
</dbReference>
<evidence type="ECO:0000259" key="5">
    <source>
        <dbReference type="Pfam" id="PF02812"/>
    </source>
</evidence>
<dbReference type="EC" id="1.4.1.4" evidence="6"/>
<dbReference type="InterPro" id="IPR006097">
    <property type="entry name" value="Glu/Leu/Phe/Val/Trp_DH_dimer"/>
</dbReference>
<feature type="domain" description="Glutamate/phenylalanine/leucine/valine/L-tryptophan dehydrogenase dimerisation" evidence="5">
    <location>
        <begin position="58"/>
        <end position="185"/>
    </location>
</feature>
<dbReference type="GO" id="GO:0006537">
    <property type="term" value="P:glutamate biosynthetic process"/>
    <property type="evidence" value="ECO:0007669"/>
    <property type="project" value="TreeGrafter"/>
</dbReference>
<dbReference type="Proteomes" id="UP000394068">
    <property type="component" value="Unassembled WGS sequence"/>
</dbReference>
<evidence type="ECO:0000313" key="7">
    <source>
        <dbReference type="Proteomes" id="UP000394068"/>
    </source>
</evidence>
<evidence type="ECO:0000313" key="6">
    <source>
        <dbReference type="EMBL" id="VTS13935.1"/>
    </source>
</evidence>
<evidence type="ECO:0000256" key="3">
    <source>
        <dbReference type="RuleBase" id="RU004417"/>
    </source>
</evidence>
<protein>
    <submittedName>
        <fullName evidence="6">Glutamate dehydrogenase</fullName>
        <ecNumber evidence="6">1.4.1.2</ecNumber>
        <ecNumber evidence="6">1.4.1.4</ecNumber>
    </submittedName>
</protein>
<dbReference type="Pfam" id="PF00208">
    <property type="entry name" value="ELFV_dehydrog"/>
    <property type="match status" value="1"/>
</dbReference>
<dbReference type="SUPFAM" id="SSF53223">
    <property type="entry name" value="Aminoacid dehydrogenase-like, N-terminal domain"/>
    <property type="match status" value="1"/>
</dbReference>
<dbReference type="PANTHER" id="PTHR43571:SF1">
    <property type="entry name" value="NADP-SPECIFIC GLUTAMATE DEHYDROGENASE 1-RELATED"/>
    <property type="match status" value="1"/>
</dbReference>
<evidence type="ECO:0000259" key="4">
    <source>
        <dbReference type="Pfam" id="PF00208"/>
    </source>
</evidence>
<dbReference type="Pfam" id="PF02812">
    <property type="entry name" value="ELFV_dehydrog_N"/>
    <property type="match status" value="1"/>
</dbReference>
<dbReference type="AlphaFoldDB" id="A0A4U9XMF9"/>
<dbReference type="GO" id="GO:0004354">
    <property type="term" value="F:glutamate dehydrogenase (NADP+) activity"/>
    <property type="evidence" value="ECO:0007669"/>
    <property type="project" value="UniProtKB-EC"/>
</dbReference>
<proteinExistence type="inferred from homology"/>